<feature type="region of interest" description="Disordered" evidence="2">
    <location>
        <begin position="425"/>
        <end position="547"/>
    </location>
</feature>
<feature type="region of interest" description="Disordered" evidence="2">
    <location>
        <begin position="311"/>
        <end position="331"/>
    </location>
</feature>
<feature type="compositionally biased region" description="Low complexity" evidence="2">
    <location>
        <begin position="511"/>
        <end position="525"/>
    </location>
</feature>
<feature type="compositionally biased region" description="Basic and acidic residues" evidence="2">
    <location>
        <begin position="1324"/>
        <end position="1353"/>
    </location>
</feature>
<protein>
    <submittedName>
        <fullName evidence="4">Uncharacterized protein</fullName>
    </submittedName>
</protein>
<feature type="signal peptide" evidence="3">
    <location>
        <begin position="1"/>
        <end position="29"/>
    </location>
</feature>
<feature type="compositionally biased region" description="Low complexity" evidence="2">
    <location>
        <begin position="130"/>
        <end position="149"/>
    </location>
</feature>
<evidence type="ECO:0000313" key="5">
    <source>
        <dbReference type="Proteomes" id="UP000005239"/>
    </source>
</evidence>
<reference evidence="5" key="1">
    <citation type="journal article" date="2008" name="Nat. Genet.">
        <title>The Pristionchus pacificus genome provides a unique perspective on nematode lifestyle and parasitism.</title>
        <authorList>
            <person name="Dieterich C."/>
            <person name="Clifton S.W."/>
            <person name="Schuster L.N."/>
            <person name="Chinwalla A."/>
            <person name="Delehaunty K."/>
            <person name="Dinkelacker I."/>
            <person name="Fulton L."/>
            <person name="Fulton R."/>
            <person name="Godfrey J."/>
            <person name="Minx P."/>
            <person name="Mitreva M."/>
            <person name="Roeseler W."/>
            <person name="Tian H."/>
            <person name="Witte H."/>
            <person name="Yang S.P."/>
            <person name="Wilson R.K."/>
            <person name="Sommer R.J."/>
        </authorList>
    </citation>
    <scope>NUCLEOTIDE SEQUENCE [LARGE SCALE GENOMIC DNA]</scope>
    <source>
        <strain evidence="5">PS312</strain>
    </source>
</reference>
<evidence type="ECO:0000313" key="4">
    <source>
        <dbReference type="EnsemblMetazoa" id="PPA00504.1"/>
    </source>
</evidence>
<keyword evidence="3" id="KW-0732">Signal</keyword>
<gene>
    <name evidence="4" type="primary">WBGene00090058</name>
</gene>
<keyword evidence="5" id="KW-1185">Reference proteome</keyword>
<evidence type="ECO:0000256" key="3">
    <source>
        <dbReference type="SAM" id="SignalP"/>
    </source>
</evidence>
<feature type="chain" id="PRO_5043590472" evidence="3">
    <location>
        <begin position="30"/>
        <end position="1594"/>
    </location>
</feature>
<feature type="region of interest" description="Disordered" evidence="2">
    <location>
        <begin position="1429"/>
        <end position="1482"/>
    </location>
</feature>
<evidence type="ECO:0000256" key="2">
    <source>
        <dbReference type="SAM" id="MobiDB-lite"/>
    </source>
</evidence>
<feature type="compositionally biased region" description="Pro residues" evidence="2">
    <location>
        <begin position="150"/>
        <end position="163"/>
    </location>
</feature>
<keyword evidence="1" id="KW-0175">Coiled coil</keyword>
<accession>A0A2A6BEK4</accession>
<evidence type="ECO:0000256" key="1">
    <source>
        <dbReference type="SAM" id="Coils"/>
    </source>
</evidence>
<feature type="region of interest" description="Disordered" evidence="2">
    <location>
        <begin position="1319"/>
        <end position="1367"/>
    </location>
</feature>
<feature type="region of interest" description="Disordered" evidence="2">
    <location>
        <begin position="1256"/>
        <end position="1285"/>
    </location>
</feature>
<feature type="compositionally biased region" description="Polar residues" evidence="2">
    <location>
        <begin position="1268"/>
        <end position="1278"/>
    </location>
</feature>
<feature type="compositionally biased region" description="Polar residues" evidence="2">
    <location>
        <begin position="652"/>
        <end position="667"/>
    </location>
</feature>
<organism evidence="4 5">
    <name type="scientific">Pristionchus pacificus</name>
    <name type="common">Parasitic nematode worm</name>
    <dbReference type="NCBI Taxonomy" id="54126"/>
    <lineage>
        <taxon>Eukaryota</taxon>
        <taxon>Metazoa</taxon>
        <taxon>Ecdysozoa</taxon>
        <taxon>Nematoda</taxon>
        <taxon>Chromadorea</taxon>
        <taxon>Rhabditida</taxon>
        <taxon>Rhabditina</taxon>
        <taxon>Diplogasteromorpha</taxon>
        <taxon>Diplogasteroidea</taxon>
        <taxon>Neodiplogasteridae</taxon>
        <taxon>Pristionchus</taxon>
    </lineage>
</organism>
<feature type="compositionally biased region" description="Polar residues" evidence="2">
    <location>
        <begin position="1456"/>
        <end position="1465"/>
    </location>
</feature>
<feature type="compositionally biased region" description="Acidic residues" evidence="2">
    <location>
        <begin position="467"/>
        <end position="491"/>
    </location>
</feature>
<feature type="region of interest" description="Disordered" evidence="2">
    <location>
        <begin position="688"/>
        <end position="728"/>
    </location>
</feature>
<feature type="coiled-coil region" evidence="1">
    <location>
        <begin position="1206"/>
        <end position="1233"/>
    </location>
</feature>
<accession>A0A8R1Y3P0</accession>
<feature type="region of interest" description="Disordered" evidence="2">
    <location>
        <begin position="619"/>
        <end position="670"/>
    </location>
</feature>
<dbReference type="EnsemblMetazoa" id="PPA00504.1">
    <property type="protein sequence ID" value="PPA00504.1"/>
    <property type="gene ID" value="WBGene00090058"/>
</dbReference>
<proteinExistence type="predicted"/>
<reference evidence="4" key="2">
    <citation type="submission" date="2022-06" db="UniProtKB">
        <authorList>
            <consortium name="EnsemblMetazoa"/>
        </authorList>
    </citation>
    <scope>IDENTIFICATION</scope>
    <source>
        <strain evidence="4">PS312</strain>
    </source>
</reference>
<feature type="compositionally biased region" description="Low complexity" evidence="2">
    <location>
        <begin position="1431"/>
        <end position="1455"/>
    </location>
</feature>
<name>A0A2A6BEK4_PRIPA</name>
<feature type="compositionally biased region" description="Low complexity" evidence="2">
    <location>
        <begin position="642"/>
        <end position="651"/>
    </location>
</feature>
<dbReference type="Proteomes" id="UP000005239">
    <property type="component" value="Unassembled WGS sequence"/>
</dbReference>
<feature type="region of interest" description="Disordered" evidence="2">
    <location>
        <begin position="55"/>
        <end position="200"/>
    </location>
</feature>
<sequence length="1594" mass="174818">MRWSVAAPHRTAALLVIVAAVGVISSVEAKHTSTTPKDAITLSYYERLRTLQTKAPTRLRQRSANGYGEDSAVEGDMKTVAGQTFSEEDLKKERMSTSMKAPGYTPIPKAPPARTTQYRKKPDDAGVVRAPPSTAPSAFTAPPSTRGPTTLPPSTEPSPPATKAPPLRLTKQHNGTYTLEQMGKKKNSSNKPLDYFGRPLPEGKMLLPTLSKKKGAVKMAPPPSAKSVEGTLPNAIVGFPKQQKSVTHGYESPPATQPSGYDMGVDGSEKTTASLMSTTPETATVTKTVFSADIDLYGAPVHAAERDEGYVKPEDSAVHASPSKQTAYGEDAAVHAEKPNEKTVGGYDGSEDAAVNAEKPMQKTSAYDGSEAIAFIDELVITECGQRMIRAIILWPHSNAAVHAEKPKEKTVGGYDGSEDAAIHAEKPSQQPSYDGAEDAAVHAEPTQSSSAYGESEDAAILNAIQEESETDTTTEQPEETTEGEEGEEVDTPASMDVRDATESTDDVAETDATASTTAATTLAARRGGYEDAGVEEASTASASGGYEDAGVEEAIATASAGYDQAVEGAKNNETEVESTTANVETTTTIFAARNPYGGDEEADREVDVLIETTTRADVGSTSGYGAAEEGIQRMGGDEDSLLTSSTPSSDGNSTNVTVETYESTTPRVPGNRVSLFRTVSLESLTESTTDMLMNFEPKSDDSVAGEIEEEGEEQGTTPGEGELEDGENLDENTFEDVTLSPDVNATSTQNSLDDAELIHQVERAVERILGDELKEQSTTVKGPTVTTAPMKVFDKAPTLIHNRLAIKPQEAQRGVNTTTPQKGFKETCPPPRRCPRNCFVFVNDNGCQDCQCLWQSLPCETSEDCPEGAQYCDEGKCQCRPGYKQNMRKSGSCELDESFQGVRSIAAHVKSDAAVMKNKNQVKEEAQPAGYRRKRAAVVKTFRDERLQWPGPCDNDEQCPESLWCLQGDCWELPDKPIKMDQLIKKETSTIPSSFPIEATDRKKLEDDLWRELQEEEEREKDAMVINRDSEDEHFDAGQLVVPLSELTTPSAKARSRFFHGDHRTDGFITARSSSSTTTAAPAAATVRQLLLQPTMQPPTQQQQRVAPAAPPGFEPSIGEMIEMEKTRVRGRGVPDFDSFPIRAAGVKLSHPDLLASREISPLHSALFLPPPSRNEQTTTIAPEMQQKGVKQIELPLEKSVHFDAREIARRRKELKRRLEKTKRKQRRVKVEHDTLDPIEFPLSSKQRKIIDNEAREGEEQSVDAHVSSQPTPSPSHLPSVLGEDYTDESFNAQFAEQKKRLESSTIRPLKRLTTPVSISVERSGERDEPSGESRRITTEESVKREEHEKREFHPRKASVPPLSSSPALETELLPITSSPIGRILSLEERRIARAQADLDREISEALKTKSVDDLLREQIRRINGDSEGLRSSSLTFSTTPPPRFSSFQTSPQFERTTLPSTDTTFEEPLVTPGKPFEDPDTAWLPMEERTTVKTLRDFRRSPSARLIYEYTSENIMHKPVRVEMDRAVDSMRDECSEDSQCGTRLRCCKKRWCDRSRNCGTGNFCLPSCEMTKMTHLGRGEGRESLIDIIYD</sequence>